<feature type="transmembrane region" description="Helical" evidence="2">
    <location>
        <begin position="186"/>
        <end position="204"/>
    </location>
</feature>
<dbReference type="RefSeq" id="WP_066737196.1">
    <property type="nucleotide sequence ID" value="NZ_JAJCIQ010000006.1"/>
</dbReference>
<keyword evidence="4" id="KW-1185">Reference proteome</keyword>
<keyword evidence="2" id="KW-0472">Membrane</keyword>
<accession>A0ABS8DH18</accession>
<feature type="transmembrane region" description="Helical" evidence="2">
    <location>
        <begin position="152"/>
        <end position="174"/>
    </location>
</feature>
<dbReference type="EMBL" id="JAJCIS010000005">
    <property type="protein sequence ID" value="MCB7387670.1"/>
    <property type="molecule type" value="Genomic_DNA"/>
</dbReference>
<protein>
    <submittedName>
        <fullName evidence="3">Uncharacterized protein</fullName>
    </submittedName>
</protein>
<reference evidence="3 4" key="1">
    <citation type="submission" date="2021-10" db="EMBL/GenBank/DDBJ databases">
        <title>Collection of gut derived symbiotic bacterial strains cultured from healthy donors.</title>
        <authorList>
            <person name="Lin H."/>
            <person name="Littmann E."/>
            <person name="Kohout C."/>
            <person name="Pamer E.G."/>
        </authorList>
    </citation>
    <scope>NUCLEOTIDE SEQUENCE [LARGE SCALE GENOMIC DNA]</scope>
    <source>
        <strain evidence="3 4">DFI.1.165</strain>
    </source>
</reference>
<feature type="transmembrane region" description="Helical" evidence="2">
    <location>
        <begin position="121"/>
        <end position="140"/>
    </location>
</feature>
<keyword evidence="2" id="KW-1133">Transmembrane helix</keyword>
<dbReference type="Proteomes" id="UP001299546">
    <property type="component" value="Unassembled WGS sequence"/>
</dbReference>
<organism evidence="3 4">
    <name type="scientific">Bariatricus massiliensis</name>
    <dbReference type="NCBI Taxonomy" id="1745713"/>
    <lineage>
        <taxon>Bacteria</taxon>
        <taxon>Bacillati</taxon>
        <taxon>Bacillota</taxon>
        <taxon>Clostridia</taxon>
        <taxon>Lachnospirales</taxon>
        <taxon>Lachnospiraceae</taxon>
        <taxon>Bariatricus</taxon>
    </lineage>
</organism>
<evidence type="ECO:0000256" key="2">
    <source>
        <dbReference type="SAM" id="Phobius"/>
    </source>
</evidence>
<comment type="caution">
    <text evidence="3">The sequence shown here is derived from an EMBL/GenBank/DDBJ whole genome shotgun (WGS) entry which is preliminary data.</text>
</comment>
<feature type="transmembrane region" description="Helical" evidence="2">
    <location>
        <begin position="49"/>
        <end position="71"/>
    </location>
</feature>
<evidence type="ECO:0000313" key="3">
    <source>
        <dbReference type="EMBL" id="MCB7387670.1"/>
    </source>
</evidence>
<gene>
    <name evidence="3" type="ORF">LIZ65_10270</name>
</gene>
<feature type="transmembrane region" description="Helical" evidence="2">
    <location>
        <begin position="77"/>
        <end position="100"/>
    </location>
</feature>
<keyword evidence="1" id="KW-0175">Coiled coil</keyword>
<sequence length="243" mass="26920">MEEYKSLTIDKEKKERNLEEIRRAAAAKKVRNYPNFIQSMLIQLKYRPVFMWMLEGVCLGAAFAVCRYFKSWPGPELFTVCAIFLVLSGNIGFAGLGRLFSRNMAELEQTLYLNLKQMAAIQLLFGGILDLLVFGIFVLLLGPARAGETAVFALYLLVPFVWADVWILWAFTLLRGITSGLRQAGTALLSAAVAAAPYFIPHIYDRSCLPLWGLALLAGGGALVLAVKRIFCVIEGGEELCLS</sequence>
<name>A0ABS8DH18_9FIRM</name>
<keyword evidence="2" id="KW-0812">Transmembrane</keyword>
<evidence type="ECO:0000313" key="4">
    <source>
        <dbReference type="Proteomes" id="UP001299546"/>
    </source>
</evidence>
<feature type="transmembrane region" description="Helical" evidence="2">
    <location>
        <begin position="210"/>
        <end position="227"/>
    </location>
</feature>
<proteinExistence type="predicted"/>
<feature type="coiled-coil region" evidence="1">
    <location>
        <begin position="4"/>
        <end position="31"/>
    </location>
</feature>
<evidence type="ECO:0000256" key="1">
    <source>
        <dbReference type="SAM" id="Coils"/>
    </source>
</evidence>